<evidence type="ECO:0008006" key="7">
    <source>
        <dbReference type="Google" id="ProtNLM"/>
    </source>
</evidence>
<accession>A0A194AI52</accession>
<dbReference type="AlphaFoldDB" id="A0A194AI52"/>
<organism evidence="5 6">
    <name type="scientific">Desulfoplanes formicivorans</name>
    <dbReference type="NCBI Taxonomy" id="1592317"/>
    <lineage>
        <taxon>Bacteria</taxon>
        <taxon>Pseudomonadati</taxon>
        <taxon>Thermodesulfobacteriota</taxon>
        <taxon>Desulfovibrionia</taxon>
        <taxon>Desulfovibrionales</taxon>
        <taxon>Desulfoplanaceae</taxon>
        <taxon>Desulfoplanes</taxon>
    </lineage>
</organism>
<keyword evidence="6" id="KW-1185">Reference proteome</keyword>
<evidence type="ECO:0000313" key="5">
    <source>
        <dbReference type="EMBL" id="GAU08751.1"/>
    </source>
</evidence>
<comment type="caution">
    <text evidence="5">The sequence shown here is derived from an EMBL/GenBank/DDBJ whole genome shotgun (WGS) entry which is preliminary data.</text>
</comment>
<evidence type="ECO:0000256" key="1">
    <source>
        <dbReference type="ARBA" id="ARBA00022649"/>
    </source>
</evidence>
<evidence type="ECO:0000256" key="4">
    <source>
        <dbReference type="ARBA" id="ARBA00024207"/>
    </source>
</evidence>
<dbReference type="Gene3D" id="1.20.120.580">
    <property type="entry name" value="bsu32300-like"/>
    <property type="match status" value="1"/>
</dbReference>
<evidence type="ECO:0000256" key="3">
    <source>
        <dbReference type="ARBA" id="ARBA00022801"/>
    </source>
</evidence>
<dbReference type="PANTHER" id="PTHR33397">
    <property type="entry name" value="UPF0331 PROTEIN YUTE"/>
    <property type="match status" value="1"/>
</dbReference>
<sequence length="156" mass="17933">MIMRKQLQRFSHEDQVLLSKLTSLKRCVDRIRSKTPATPAELQGDMDLQDIISLNLQRAVQICVDIASHIVADLDVRPPMTMAESFERLRECGILSDHVCTRMKKSVGFRNIAVHDYFSIDWNIVHTVCTNHLDDFSTFAREIMHWMQAGTPDSCE</sequence>
<dbReference type="GO" id="GO:0016787">
    <property type="term" value="F:hydrolase activity"/>
    <property type="evidence" value="ECO:0007669"/>
    <property type="project" value="UniProtKB-KW"/>
</dbReference>
<dbReference type="GO" id="GO:0004540">
    <property type="term" value="F:RNA nuclease activity"/>
    <property type="evidence" value="ECO:0007669"/>
    <property type="project" value="InterPro"/>
</dbReference>
<name>A0A194AI52_9BACT</name>
<dbReference type="STRING" id="1592317.DPF_1467"/>
<dbReference type="GO" id="GO:0110001">
    <property type="term" value="C:toxin-antitoxin complex"/>
    <property type="evidence" value="ECO:0007669"/>
    <property type="project" value="InterPro"/>
</dbReference>
<dbReference type="Proteomes" id="UP000095200">
    <property type="component" value="Unassembled WGS sequence"/>
</dbReference>
<evidence type="ECO:0000256" key="2">
    <source>
        <dbReference type="ARBA" id="ARBA00022722"/>
    </source>
</evidence>
<keyword evidence="3" id="KW-0378">Hydrolase</keyword>
<keyword evidence="2" id="KW-0540">Nuclease</keyword>
<gene>
    <name evidence="5" type="ORF">DPF_1467</name>
</gene>
<dbReference type="InterPro" id="IPR008201">
    <property type="entry name" value="HepT-like"/>
</dbReference>
<dbReference type="PANTHER" id="PTHR33397:SF3">
    <property type="entry name" value="MRNA NUCLEASE HEPT"/>
    <property type="match status" value="1"/>
</dbReference>
<comment type="similarity">
    <text evidence="4">Belongs to the HepT RNase toxin family.</text>
</comment>
<reference evidence="6" key="1">
    <citation type="submission" date="2016-06" db="EMBL/GenBank/DDBJ databases">
        <title>Draft genome sequence of Desulfoplanes formicivorans strain Pf12B.</title>
        <authorList>
            <person name="Watanabe M."/>
            <person name="Kojima H."/>
            <person name="Fukui M."/>
        </authorList>
    </citation>
    <scope>NUCLEOTIDE SEQUENCE [LARGE SCALE GENOMIC DNA]</scope>
    <source>
        <strain evidence="6">Pf12B</strain>
    </source>
</reference>
<evidence type="ECO:0000313" key="6">
    <source>
        <dbReference type="Proteomes" id="UP000095200"/>
    </source>
</evidence>
<dbReference type="InterPro" id="IPR052379">
    <property type="entry name" value="Type_VII_TA_RNase"/>
</dbReference>
<protein>
    <recommendedName>
        <fullName evidence="7">DUF86 domain-containing protein</fullName>
    </recommendedName>
</protein>
<proteinExistence type="inferred from homology"/>
<dbReference type="Pfam" id="PF01934">
    <property type="entry name" value="HepT-like"/>
    <property type="match status" value="1"/>
</dbReference>
<keyword evidence="1" id="KW-1277">Toxin-antitoxin system</keyword>
<dbReference type="InterPro" id="IPR037038">
    <property type="entry name" value="HepT-like_sf"/>
</dbReference>
<dbReference type="EMBL" id="BDFE01000015">
    <property type="protein sequence ID" value="GAU08751.1"/>
    <property type="molecule type" value="Genomic_DNA"/>
</dbReference>
<dbReference type="NCBIfam" id="NF047751">
    <property type="entry name" value="HepT_toxin"/>
    <property type="match status" value="1"/>
</dbReference>